<dbReference type="AlphaFoldDB" id="A0A087ML62"/>
<keyword evidence="6 10" id="KW-1133">Transmembrane helix</keyword>
<evidence type="ECO:0000256" key="8">
    <source>
        <dbReference type="ARBA" id="ARBA00032707"/>
    </source>
</evidence>
<proteinExistence type="predicted"/>
<evidence type="ECO:0000256" key="3">
    <source>
        <dbReference type="ARBA" id="ARBA00022475"/>
    </source>
</evidence>
<evidence type="ECO:0000256" key="4">
    <source>
        <dbReference type="ARBA" id="ARBA00022692"/>
    </source>
</evidence>
<feature type="transmembrane region" description="Helical" evidence="10">
    <location>
        <begin position="55"/>
        <end position="74"/>
    </location>
</feature>
<feature type="transmembrane region" description="Helical" evidence="10">
    <location>
        <begin position="81"/>
        <end position="101"/>
    </location>
</feature>
<dbReference type="PANTHER" id="PTHR14969">
    <property type="entry name" value="SPHINGOSINE-1-PHOSPHATE PHOSPHOHYDROLASE"/>
    <property type="match status" value="1"/>
</dbReference>
<feature type="domain" description="Phosphatidic acid phosphatase type 2/haloperoxidase" evidence="11">
    <location>
        <begin position="79"/>
        <end position="188"/>
    </location>
</feature>
<evidence type="ECO:0000256" key="9">
    <source>
        <dbReference type="ARBA" id="ARBA00047594"/>
    </source>
</evidence>
<evidence type="ECO:0000256" key="2">
    <source>
        <dbReference type="ARBA" id="ARBA00012374"/>
    </source>
</evidence>
<organism evidence="12 13">
    <name type="scientific">Arenimonas donghaensis DSM 18148 = HO3-R19</name>
    <dbReference type="NCBI Taxonomy" id="1121014"/>
    <lineage>
        <taxon>Bacteria</taxon>
        <taxon>Pseudomonadati</taxon>
        <taxon>Pseudomonadota</taxon>
        <taxon>Gammaproteobacteria</taxon>
        <taxon>Lysobacterales</taxon>
        <taxon>Lysobacteraceae</taxon>
        <taxon>Arenimonas</taxon>
    </lineage>
</organism>
<dbReference type="GO" id="GO:0005886">
    <property type="term" value="C:plasma membrane"/>
    <property type="evidence" value="ECO:0007669"/>
    <property type="project" value="UniProtKB-SubCell"/>
</dbReference>
<keyword evidence="7 10" id="KW-0472">Membrane</keyword>
<dbReference type="InterPro" id="IPR036938">
    <property type="entry name" value="PAP2/HPO_sf"/>
</dbReference>
<sequence length="211" mass="22441">MFLGIAMPLSLFSELAEEIHGADLLGFDEALLRRAGQSASPALDQAMLLASDLGYAWGVVPLVVLVFAGLLLAGHIRRATYFGIAVGGSALLNLVAKAVFVRERPSLWLSLAPEHSYSFPSGHAMGAMSLSAAIVLMLWHTRWRWPALVLGLGFTVWVGSSRVYLGVHYPSDILAGWAAALAWVSAVYLVVRPRHGGQRPAPAQAGADDAG</sequence>
<keyword evidence="5" id="KW-0378">Hydrolase</keyword>
<protein>
    <recommendedName>
        <fullName evidence="2">undecaprenyl-diphosphate phosphatase</fullName>
        <ecNumber evidence="2">3.6.1.27</ecNumber>
    </recommendedName>
    <alternativeName>
        <fullName evidence="8">Undecaprenyl pyrophosphate phosphatase</fullName>
    </alternativeName>
</protein>
<dbReference type="SUPFAM" id="SSF48317">
    <property type="entry name" value="Acid phosphatase/Vanadium-dependent haloperoxidase"/>
    <property type="match status" value="1"/>
</dbReference>
<evidence type="ECO:0000256" key="7">
    <source>
        <dbReference type="ARBA" id="ARBA00023136"/>
    </source>
</evidence>
<dbReference type="Pfam" id="PF01569">
    <property type="entry name" value="PAP2"/>
    <property type="match status" value="1"/>
</dbReference>
<feature type="transmembrane region" description="Helical" evidence="10">
    <location>
        <begin position="173"/>
        <end position="191"/>
    </location>
</feature>
<dbReference type="EC" id="3.6.1.27" evidence="2"/>
<dbReference type="InterPro" id="IPR000326">
    <property type="entry name" value="PAP2/HPO"/>
</dbReference>
<comment type="catalytic activity">
    <reaction evidence="9">
        <text>di-trans,octa-cis-undecaprenyl diphosphate + H2O = di-trans,octa-cis-undecaprenyl phosphate + phosphate + H(+)</text>
        <dbReference type="Rhea" id="RHEA:28094"/>
        <dbReference type="ChEBI" id="CHEBI:15377"/>
        <dbReference type="ChEBI" id="CHEBI:15378"/>
        <dbReference type="ChEBI" id="CHEBI:43474"/>
        <dbReference type="ChEBI" id="CHEBI:58405"/>
        <dbReference type="ChEBI" id="CHEBI:60392"/>
        <dbReference type="EC" id="3.6.1.27"/>
    </reaction>
</comment>
<evidence type="ECO:0000256" key="1">
    <source>
        <dbReference type="ARBA" id="ARBA00004651"/>
    </source>
</evidence>
<evidence type="ECO:0000259" key="11">
    <source>
        <dbReference type="SMART" id="SM00014"/>
    </source>
</evidence>
<dbReference type="Gene3D" id="1.20.144.10">
    <property type="entry name" value="Phosphatidic acid phosphatase type 2/haloperoxidase"/>
    <property type="match status" value="1"/>
</dbReference>
<dbReference type="SMART" id="SM00014">
    <property type="entry name" value="acidPPc"/>
    <property type="match status" value="1"/>
</dbReference>
<dbReference type="CDD" id="cd03392">
    <property type="entry name" value="PAP2_like_2"/>
    <property type="match status" value="1"/>
</dbReference>
<dbReference type="PATRIC" id="fig|1121014.3.peg.30"/>
<name>A0A087ML62_9GAMM</name>
<dbReference type="Proteomes" id="UP000029085">
    <property type="component" value="Unassembled WGS sequence"/>
</dbReference>
<dbReference type="GO" id="GO:0050380">
    <property type="term" value="F:undecaprenyl-diphosphatase activity"/>
    <property type="evidence" value="ECO:0007669"/>
    <property type="project" value="UniProtKB-EC"/>
</dbReference>
<gene>
    <name evidence="12" type="ORF">N788_00150</name>
</gene>
<evidence type="ECO:0000256" key="10">
    <source>
        <dbReference type="SAM" id="Phobius"/>
    </source>
</evidence>
<feature type="transmembrane region" description="Helical" evidence="10">
    <location>
        <begin position="147"/>
        <end position="167"/>
    </location>
</feature>
<evidence type="ECO:0000256" key="6">
    <source>
        <dbReference type="ARBA" id="ARBA00022989"/>
    </source>
</evidence>
<comment type="caution">
    <text evidence="12">The sequence shown here is derived from an EMBL/GenBank/DDBJ whole genome shotgun (WGS) entry which is preliminary data.</text>
</comment>
<reference evidence="13" key="1">
    <citation type="submission" date="2013-08" db="EMBL/GenBank/DDBJ databases">
        <title>Genome sequencing of Arenimonas donghaensis.</title>
        <authorList>
            <person name="Chen F."/>
            <person name="Wang G."/>
        </authorList>
    </citation>
    <scope>NUCLEOTIDE SEQUENCE [LARGE SCALE GENOMIC DNA]</scope>
    <source>
        <strain evidence="13">HO3-R19</strain>
    </source>
</reference>
<evidence type="ECO:0000256" key="5">
    <source>
        <dbReference type="ARBA" id="ARBA00022801"/>
    </source>
</evidence>
<evidence type="ECO:0000313" key="12">
    <source>
        <dbReference type="EMBL" id="KFL37615.1"/>
    </source>
</evidence>
<accession>A0A087ML62</accession>
<feature type="transmembrane region" description="Helical" evidence="10">
    <location>
        <begin position="121"/>
        <end position="140"/>
    </location>
</feature>
<keyword evidence="3" id="KW-1003">Cell membrane</keyword>
<reference evidence="12 13" key="2">
    <citation type="journal article" date="2015" name="Stand. Genomic Sci.">
        <title>High quality draft genomic sequence of Arenimonas donghaensis DSM 18148(T).</title>
        <authorList>
            <person name="Chen F."/>
            <person name="Wang H."/>
            <person name="Cao Y."/>
            <person name="Li X."/>
            <person name="Wang G."/>
        </authorList>
    </citation>
    <scope>NUCLEOTIDE SEQUENCE [LARGE SCALE GENOMIC DNA]</scope>
    <source>
        <strain evidence="12 13">HO3-R19</strain>
    </source>
</reference>
<evidence type="ECO:0000313" key="13">
    <source>
        <dbReference type="Proteomes" id="UP000029085"/>
    </source>
</evidence>
<comment type="subcellular location">
    <subcellularLocation>
        <location evidence="1">Cell membrane</location>
        <topology evidence="1">Multi-pass membrane protein</topology>
    </subcellularLocation>
</comment>
<keyword evidence="13" id="KW-1185">Reference proteome</keyword>
<dbReference type="PANTHER" id="PTHR14969:SF62">
    <property type="entry name" value="DECAPRENYLPHOSPHORYL-5-PHOSPHORIBOSE PHOSPHATASE RV3807C-RELATED"/>
    <property type="match status" value="1"/>
</dbReference>
<dbReference type="STRING" id="1121014.N788_00150"/>
<dbReference type="EMBL" id="AVCJ01000001">
    <property type="protein sequence ID" value="KFL37615.1"/>
    <property type="molecule type" value="Genomic_DNA"/>
</dbReference>
<keyword evidence="4 10" id="KW-0812">Transmembrane</keyword>